<dbReference type="RefSeq" id="WP_264322685.1">
    <property type="nucleotide sequence ID" value="NZ_JADEXN010000375.1"/>
</dbReference>
<reference evidence="1" key="1">
    <citation type="submission" date="2020-10" db="EMBL/GenBank/DDBJ databases">
        <authorList>
            <person name="Castelo-Branco R."/>
            <person name="Eusebio N."/>
            <person name="Adriana R."/>
            <person name="Vieira A."/>
            <person name="Brugerolle De Fraissinette N."/>
            <person name="Rezende De Castro R."/>
            <person name="Schneider M.P."/>
            <person name="Vasconcelos V."/>
            <person name="Leao P.N."/>
        </authorList>
    </citation>
    <scope>NUCLEOTIDE SEQUENCE</scope>
    <source>
        <strain evidence="1">LEGE 11467</strain>
    </source>
</reference>
<organism evidence="1 2">
    <name type="scientific">Zarconia navalis LEGE 11467</name>
    <dbReference type="NCBI Taxonomy" id="1828826"/>
    <lineage>
        <taxon>Bacteria</taxon>
        <taxon>Bacillati</taxon>
        <taxon>Cyanobacteriota</taxon>
        <taxon>Cyanophyceae</taxon>
        <taxon>Oscillatoriophycideae</taxon>
        <taxon>Oscillatoriales</taxon>
        <taxon>Oscillatoriales incertae sedis</taxon>
        <taxon>Zarconia</taxon>
        <taxon>Zarconia navalis</taxon>
    </lineage>
</organism>
<name>A0A928W104_9CYAN</name>
<accession>A0A928W104</accession>
<protein>
    <submittedName>
        <fullName evidence="1">Uncharacterized protein</fullName>
    </submittedName>
</protein>
<dbReference type="Proteomes" id="UP000621799">
    <property type="component" value="Unassembled WGS sequence"/>
</dbReference>
<proteinExistence type="predicted"/>
<comment type="caution">
    <text evidence="1">The sequence shown here is derived from an EMBL/GenBank/DDBJ whole genome shotgun (WGS) entry which is preliminary data.</text>
</comment>
<sequence>MNIAIGLMAIELDIASIQDAISQSRYRIAKLEATIFRFANGYDKSNNKLRSTISRIEVQERDDKRYRSRYRHLRELSPKIEESRIE</sequence>
<keyword evidence="2" id="KW-1185">Reference proteome</keyword>
<gene>
    <name evidence="1" type="ORF">IQ235_17290</name>
</gene>
<dbReference type="EMBL" id="JADEXN010000375">
    <property type="protein sequence ID" value="MBE9042527.1"/>
    <property type="molecule type" value="Genomic_DNA"/>
</dbReference>
<evidence type="ECO:0000313" key="1">
    <source>
        <dbReference type="EMBL" id="MBE9042527.1"/>
    </source>
</evidence>
<dbReference type="AlphaFoldDB" id="A0A928W104"/>
<evidence type="ECO:0000313" key="2">
    <source>
        <dbReference type="Proteomes" id="UP000621799"/>
    </source>
</evidence>